<reference evidence="8 9" key="1">
    <citation type="submission" date="2018-10" db="EMBL/GenBank/DDBJ databases">
        <title>Genomic Encyclopedia of Archaeal and Bacterial Type Strains, Phase II (KMG-II): from individual species to whole genera.</title>
        <authorList>
            <person name="Goeker M."/>
        </authorList>
    </citation>
    <scope>NUCLEOTIDE SEQUENCE [LARGE SCALE GENOMIC DNA]</scope>
    <source>
        <strain evidence="8 9">RP-AC37</strain>
    </source>
</reference>
<feature type="transmembrane region" description="Helical" evidence="7">
    <location>
        <begin position="72"/>
        <end position="90"/>
    </location>
</feature>
<name>A0A420XUE7_9ACTN</name>
<keyword evidence="5 7" id="KW-0472">Membrane</keyword>
<dbReference type="Proteomes" id="UP000281955">
    <property type="component" value="Unassembled WGS sequence"/>
</dbReference>
<feature type="transmembrane region" description="Helical" evidence="7">
    <location>
        <begin position="245"/>
        <end position="264"/>
    </location>
</feature>
<evidence type="ECO:0000256" key="5">
    <source>
        <dbReference type="ARBA" id="ARBA00023136"/>
    </source>
</evidence>
<dbReference type="EMBL" id="RBWV01000009">
    <property type="protein sequence ID" value="RKS80454.1"/>
    <property type="molecule type" value="Genomic_DNA"/>
</dbReference>
<evidence type="ECO:0000313" key="8">
    <source>
        <dbReference type="EMBL" id="RKS80454.1"/>
    </source>
</evidence>
<evidence type="ECO:0000256" key="1">
    <source>
        <dbReference type="ARBA" id="ARBA00004141"/>
    </source>
</evidence>
<sequence length="298" mass="31195">MFGNYLIGLREGLEASLVVSILIAYLVKVDRRDRLVAVGGGVSAAIAVSVAFGALLTYTSTSLLSSGAAQETFGGTLSLVAVAFVTWMVFWMRRTARSMKSELTGRLESALALGGVAVAATAFLAVGREGLETALFFWSAVQAAGSTASPVAGFTLGLLTSVVLAWLLYRHSVKLNLATFFTWTGAGLIVVAAGVAGYGVHDLQEGGVLGGLNTLAFDVRQQIPPTSWYGTLLKGVFNFSPDTTVLQAVAYLAYLVPVLTAYLWRPRRTAAPAAASAKPAAAPTTTRLAPSVLQESTR</sequence>
<evidence type="ECO:0000313" key="9">
    <source>
        <dbReference type="Proteomes" id="UP000281955"/>
    </source>
</evidence>
<dbReference type="RefSeq" id="WP_121192135.1">
    <property type="nucleotide sequence ID" value="NZ_RBWV01000009.1"/>
</dbReference>
<dbReference type="OrthoDB" id="7260758at2"/>
<dbReference type="InterPro" id="IPR004923">
    <property type="entry name" value="FTR1/Fip1/EfeU"/>
</dbReference>
<dbReference type="AlphaFoldDB" id="A0A420XUE7"/>
<evidence type="ECO:0000256" key="2">
    <source>
        <dbReference type="ARBA" id="ARBA00008333"/>
    </source>
</evidence>
<proteinExistence type="inferred from homology"/>
<dbReference type="GO" id="GO:0015093">
    <property type="term" value="F:ferrous iron transmembrane transporter activity"/>
    <property type="evidence" value="ECO:0007669"/>
    <property type="project" value="TreeGrafter"/>
</dbReference>
<keyword evidence="9" id="KW-1185">Reference proteome</keyword>
<dbReference type="Pfam" id="PF03239">
    <property type="entry name" value="FTR1"/>
    <property type="match status" value="1"/>
</dbReference>
<feature type="compositionally biased region" description="Low complexity" evidence="6">
    <location>
        <begin position="275"/>
        <end position="290"/>
    </location>
</feature>
<feature type="transmembrane region" description="Helical" evidence="7">
    <location>
        <begin position="110"/>
        <end position="127"/>
    </location>
</feature>
<feature type="transmembrane region" description="Helical" evidence="7">
    <location>
        <begin position="147"/>
        <end position="168"/>
    </location>
</feature>
<evidence type="ECO:0000256" key="7">
    <source>
        <dbReference type="SAM" id="Phobius"/>
    </source>
</evidence>
<evidence type="ECO:0000256" key="4">
    <source>
        <dbReference type="ARBA" id="ARBA00022989"/>
    </source>
</evidence>
<comment type="similarity">
    <text evidence="2">Belongs to the oxidase-dependent Fe transporter (OFeT) (TC 9.A.10.1) family.</text>
</comment>
<accession>A0A420XUE7</accession>
<dbReference type="PANTHER" id="PTHR31632">
    <property type="entry name" value="IRON TRANSPORTER FTH1"/>
    <property type="match status" value="1"/>
</dbReference>
<comment type="caution">
    <text evidence="8">The sequence shown here is derived from an EMBL/GenBank/DDBJ whole genome shotgun (WGS) entry which is preliminary data.</text>
</comment>
<gene>
    <name evidence="8" type="ORF">CLV35_0886</name>
</gene>
<keyword evidence="4 7" id="KW-1133">Transmembrane helix</keyword>
<feature type="transmembrane region" description="Helical" evidence="7">
    <location>
        <begin position="180"/>
        <end position="200"/>
    </location>
</feature>
<comment type="subcellular location">
    <subcellularLocation>
        <location evidence="1">Membrane</location>
        <topology evidence="1">Multi-pass membrane protein</topology>
    </subcellularLocation>
</comment>
<dbReference type="InParanoid" id="A0A420XUE7"/>
<feature type="region of interest" description="Disordered" evidence="6">
    <location>
        <begin position="275"/>
        <end position="298"/>
    </location>
</feature>
<protein>
    <submittedName>
        <fullName evidence="8">High-affinity iron transporter</fullName>
    </submittedName>
</protein>
<keyword evidence="3 7" id="KW-0812">Transmembrane</keyword>
<organism evidence="8 9">
    <name type="scientific">Motilibacter peucedani</name>
    <dbReference type="NCBI Taxonomy" id="598650"/>
    <lineage>
        <taxon>Bacteria</taxon>
        <taxon>Bacillati</taxon>
        <taxon>Actinomycetota</taxon>
        <taxon>Actinomycetes</taxon>
        <taxon>Motilibacterales</taxon>
        <taxon>Motilibacteraceae</taxon>
        <taxon>Motilibacter</taxon>
    </lineage>
</organism>
<evidence type="ECO:0000256" key="6">
    <source>
        <dbReference type="SAM" id="MobiDB-lite"/>
    </source>
</evidence>
<dbReference type="NCBIfam" id="NF041756">
    <property type="entry name" value="EfeU"/>
    <property type="match status" value="1"/>
</dbReference>
<dbReference type="GO" id="GO:0033573">
    <property type="term" value="C:high-affinity iron permease complex"/>
    <property type="evidence" value="ECO:0007669"/>
    <property type="project" value="InterPro"/>
</dbReference>
<feature type="transmembrane region" description="Helical" evidence="7">
    <location>
        <begin position="35"/>
        <end position="60"/>
    </location>
</feature>
<dbReference type="PANTHER" id="PTHR31632:SF2">
    <property type="entry name" value="PLASMA MEMBRANE IRON PERMEASE"/>
    <property type="match status" value="1"/>
</dbReference>
<evidence type="ECO:0000256" key="3">
    <source>
        <dbReference type="ARBA" id="ARBA00022692"/>
    </source>
</evidence>